<gene>
    <name evidence="6" type="primary">LOC113715355</name>
</gene>
<evidence type="ECO:0000256" key="3">
    <source>
        <dbReference type="SAM" id="MobiDB-lite"/>
    </source>
</evidence>
<evidence type="ECO:0000256" key="1">
    <source>
        <dbReference type="ARBA" id="ARBA00022884"/>
    </source>
</evidence>
<evidence type="ECO:0000313" key="5">
    <source>
        <dbReference type="Proteomes" id="UP001652660"/>
    </source>
</evidence>
<dbReference type="AlphaFoldDB" id="A0A6P6V0H0"/>
<dbReference type="InterPro" id="IPR000504">
    <property type="entry name" value="RRM_dom"/>
</dbReference>
<proteinExistence type="predicted"/>
<dbReference type="InterPro" id="IPR035979">
    <property type="entry name" value="RBD_domain_sf"/>
</dbReference>
<feature type="domain" description="RRM" evidence="4">
    <location>
        <begin position="215"/>
        <end position="288"/>
    </location>
</feature>
<name>A0A6P6V0H0_COFAR</name>
<evidence type="ECO:0000313" key="6">
    <source>
        <dbReference type="RefSeq" id="XP_027095342.1"/>
    </source>
</evidence>
<feature type="compositionally biased region" description="Low complexity" evidence="3">
    <location>
        <begin position="421"/>
        <end position="444"/>
    </location>
</feature>
<dbReference type="InterPro" id="IPR007201">
    <property type="entry name" value="Mei2-like_Rrm_C"/>
</dbReference>
<feature type="compositionally biased region" description="Low complexity" evidence="3">
    <location>
        <begin position="61"/>
        <end position="80"/>
    </location>
</feature>
<reference evidence="6" key="2">
    <citation type="submission" date="2025-08" db="UniProtKB">
        <authorList>
            <consortium name="RefSeq"/>
        </authorList>
    </citation>
    <scope>IDENTIFICATION</scope>
    <source>
        <tissue evidence="6">Leaves</tissue>
    </source>
</reference>
<keyword evidence="1 2" id="KW-0694">RNA-binding</keyword>
<feature type="region of interest" description="Disordered" evidence="3">
    <location>
        <begin position="319"/>
        <end position="378"/>
    </location>
</feature>
<feature type="compositionally biased region" description="Polar residues" evidence="3">
    <location>
        <begin position="396"/>
        <end position="410"/>
    </location>
</feature>
<dbReference type="InterPro" id="IPR012677">
    <property type="entry name" value="Nucleotide-bd_a/b_plait_sf"/>
</dbReference>
<feature type="compositionally biased region" description="Pro residues" evidence="3">
    <location>
        <begin position="50"/>
        <end position="60"/>
    </location>
</feature>
<sequence>MGDTTGFASRFPGNLDPRAQEFIPTTHHHLPPLLFPHLYVPYASPPPYHQFSPPPPPPPAFVSSDHPSLLSPPGSTSLPPSCNMPSRALLLSMVPADVSESTVRRELEVFGDVRAVQMERVRDGIVTVHFYDLRQAQEALAAIQEQHMQQQFRLRRHYDAVFAQNSVGLNLLPPPSQLLLPPLPPPGRGLIAGRAVWAQYTVPVASTLPDGNNQGTLVIFNLEPEVTPTYLKQIFEAFGPVKELRETPMKRHQRFVEFHDTRDAAKALSEMNGKEIQGRQVVIEFSRPGGHSKKSSSSRASRGNTMATFSGLEYSLTNYQARPSRNLPPSPPPPMSRKISGRPLCKSHDMKAASFHSKGNPNGNGDNRSSSSSNASVQNSMASLRLVGQNGSRNVGVQEESWNFRPSSSKKNCKKRGGNGANIASGSSGTATSSSTSKHQQQQTKGSRPWKGSSRQSKEYDPRFLINEDAIIESNCPDSRTTVMIKNIPNKYSQKLLLNMLDNHCIHCNEQIDDGDDQPLSSYDFVYLPIDFINKCNVGYGFVNMTSPEATLRLYKAFHRQSWEVFNSRKICEVTYARLQGVEALKEHFKNSKFPCDVDEYMPVVFSPSRDGRRLTEPVPITGRSTAATPPLLLSSSPAVSSKEDYHSEDYDEIDGGDSQVNGVNGDVVNDDVDGNDEDQEMCSCGGKSSTSRNGCSNSSSCSSSSNGGDSGDPCDDSDDVYGGRQKQ</sequence>
<feature type="region of interest" description="Disordered" evidence="3">
    <location>
        <begin position="396"/>
        <end position="458"/>
    </location>
</feature>
<dbReference type="Proteomes" id="UP001652660">
    <property type="component" value="Chromosome 11c"/>
</dbReference>
<feature type="compositionally biased region" description="Low complexity" evidence="3">
    <location>
        <begin position="625"/>
        <end position="641"/>
    </location>
</feature>
<dbReference type="GeneID" id="113715355"/>
<feature type="region of interest" description="Disordered" evidence="3">
    <location>
        <begin position="50"/>
        <end position="80"/>
    </location>
</feature>
<feature type="compositionally biased region" description="Pro residues" evidence="3">
    <location>
        <begin position="326"/>
        <end position="335"/>
    </location>
</feature>
<evidence type="ECO:0000259" key="4">
    <source>
        <dbReference type="PROSITE" id="PS50102"/>
    </source>
</evidence>
<organism evidence="5 6">
    <name type="scientific">Coffea arabica</name>
    <name type="common">Arabian coffee</name>
    <dbReference type="NCBI Taxonomy" id="13443"/>
    <lineage>
        <taxon>Eukaryota</taxon>
        <taxon>Viridiplantae</taxon>
        <taxon>Streptophyta</taxon>
        <taxon>Embryophyta</taxon>
        <taxon>Tracheophyta</taxon>
        <taxon>Spermatophyta</taxon>
        <taxon>Magnoliopsida</taxon>
        <taxon>eudicotyledons</taxon>
        <taxon>Gunneridae</taxon>
        <taxon>Pentapetalae</taxon>
        <taxon>asterids</taxon>
        <taxon>lamiids</taxon>
        <taxon>Gentianales</taxon>
        <taxon>Rubiaceae</taxon>
        <taxon>Ixoroideae</taxon>
        <taxon>Gardenieae complex</taxon>
        <taxon>Bertiereae - Coffeeae clade</taxon>
        <taxon>Coffeeae</taxon>
        <taxon>Coffea</taxon>
    </lineage>
</organism>
<dbReference type="SMART" id="SM00360">
    <property type="entry name" value="RRM"/>
    <property type="match status" value="2"/>
</dbReference>
<feature type="compositionally biased region" description="Low complexity" evidence="3">
    <location>
        <begin position="359"/>
        <end position="378"/>
    </location>
</feature>
<dbReference type="Pfam" id="PF04059">
    <property type="entry name" value="RRM_2"/>
    <property type="match status" value="1"/>
</dbReference>
<dbReference type="RefSeq" id="XP_027095342.1">
    <property type="nucleotide sequence ID" value="XM_027239541.2"/>
</dbReference>
<accession>A0A6P6V0H0</accession>
<dbReference type="Pfam" id="PF00076">
    <property type="entry name" value="RRM_1"/>
    <property type="match status" value="1"/>
</dbReference>
<feature type="region of interest" description="Disordered" evidence="3">
    <location>
        <begin position="284"/>
        <end position="305"/>
    </location>
</feature>
<dbReference type="SUPFAM" id="SSF54928">
    <property type="entry name" value="RNA-binding domain, RBD"/>
    <property type="match status" value="3"/>
</dbReference>
<keyword evidence="5" id="KW-1185">Reference proteome</keyword>
<feature type="compositionally biased region" description="Acidic residues" evidence="3">
    <location>
        <begin position="669"/>
        <end position="681"/>
    </location>
</feature>
<dbReference type="CDD" id="cd12530">
    <property type="entry name" value="RRM3_EAR1_like"/>
    <property type="match status" value="1"/>
</dbReference>
<dbReference type="InterPro" id="IPR034458">
    <property type="entry name" value="EAR1-like_RRM3"/>
</dbReference>
<protein>
    <submittedName>
        <fullName evidence="6">Protein terminal ear1-like</fullName>
    </submittedName>
</protein>
<dbReference type="OrthoDB" id="417481at2759"/>
<dbReference type="PANTHER" id="PTHR23189">
    <property type="entry name" value="RNA RECOGNITION MOTIF-CONTAINING"/>
    <property type="match status" value="1"/>
</dbReference>
<dbReference type="Gene3D" id="3.30.70.330">
    <property type="match status" value="3"/>
</dbReference>
<feature type="region of interest" description="Disordered" evidence="3">
    <location>
        <begin position="609"/>
        <end position="728"/>
    </location>
</feature>
<feature type="domain" description="RRM" evidence="4">
    <location>
        <begin position="87"/>
        <end position="165"/>
    </location>
</feature>
<reference evidence="5" key="1">
    <citation type="journal article" date="2025" name="Foods">
        <title>Unveiling the Microbial Signatures of Arabica Coffee Cherries: Insights into Ripeness Specific Diversity, Functional Traits, and Implications for Quality and Safety.</title>
        <authorList>
            <consortium name="RefSeq"/>
            <person name="Tenea G.N."/>
            <person name="Cifuentes V."/>
            <person name="Reyes P."/>
            <person name="Cevallos-Vallejos M."/>
        </authorList>
    </citation>
    <scope>NUCLEOTIDE SEQUENCE [LARGE SCALE GENOMIC DNA]</scope>
</reference>
<feature type="compositionally biased region" description="Low complexity" evidence="3">
    <location>
        <begin position="657"/>
        <end position="668"/>
    </location>
</feature>
<dbReference type="FunFam" id="3.30.70.330:FF:001402">
    <property type="entry name" value="Terminal EAR1-like 1"/>
    <property type="match status" value="1"/>
</dbReference>
<evidence type="ECO:0000256" key="2">
    <source>
        <dbReference type="PROSITE-ProRule" id="PRU00176"/>
    </source>
</evidence>
<feature type="compositionally biased region" description="Low complexity" evidence="3">
    <location>
        <begin position="689"/>
        <end position="708"/>
    </location>
</feature>
<dbReference type="GO" id="GO:0003723">
    <property type="term" value="F:RNA binding"/>
    <property type="evidence" value="ECO:0007669"/>
    <property type="project" value="UniProtKB-UniRule"/>
</dbReference>
<dbReference type="PROSITE" id="PS50102">
    <property type="entry name" value="RRM"/>
    <property type="match status" value="2"/>
</dbReference>